<accession>A0A7L4I170</accession>
<dbReference type="Pfam" id="PF21007">
    <property type="entry name" value="FBF1"/>
    <property type="match status" value="1"/>
</dbReference>
<feature type="non-terminal residue" evidence="4">
    <location>
        <position position="953"/>
    </location>
</feature>
<feature type="compositionally biased region" description="Low complexity" evidence="2">
    <location>
        <begin position="181"/>
        <end position="197"/>
    </location>
</feature>
<feature type="coiled-coil region" evidence="1">
    <location>
        <begin position="584"/>
        <end position="697"/>
    </location>
</feature>
<feature type="domain" description="Fas-binding factor 1 C-terminal" evidence="3">
    <location>
        <begin position="411"/>
        <end position="943"/>
    </location>
</feature>
<dbReference type="InterPro" id="IPR033561">
    <property type="entry name" value="FBF1"/>
</dbReference>
<feature type="compositionally biased region" description="Low complexity" evidence="2">
    <location>
        <begin position="280"/>
        <end position="289"/>
    </location>
</feature>
<feature type="region of interest" description="Disordered" evidence="2">
    <location>
        <begin position="69"/>
        <end position="328"/>
    </location>
</feature>
<dbReference type="AlphaFoldDB" id="A0A7L4I170"/>
<gene>
    <name evidence="4" type="primary">Fbf1</name>
    <name evidence="4" type="ORF">SCOUMB_R01593</name>
</gene>
<dbReference type="PANTHER" id="PTHR33689:SF1">
    <property type="entry name" value="FAS-BINDING FACTOR 1"/>
    <property type="match status" value="1"/>
</dbReference>
<reference evidence="4 5" key="1">
    <citation type="submission" date="2020-02" db="EMBL/GenBank/DDBJ databases">
        <title>Bird 10,000 Genomes (B10K) Project - Family phase.</title>
        <authorList>
            <person name="Zhang G."/>
        </authorList>
    </citation>
    <scope>NUCLEOTIDE SEQUENCE [LARGE SCALE GENOMIC DNA]</scope>
    <source>
        <strain evidence="4">B10K-DU-002-70</strain>
        <tissue evidence="4">Muscle</tissue>
    </source>
</reference>
<feature type="compositionally biased region" description="Basic and acidic residues" evidence="2">
    <location>
        <begin position="41"/>
        <end position="56"/>
    </location>
</feature>
<dbReference type="GO" id="GO:0036064">
    <property type="term" value="C:ciliary basal body"/>
    <property type="evidence" value="ECO:0007669"/>
    <property type="project" value="TreeGrafter"/>
</dbReference>
<evidence type="ECO:0000259" key="3">
    <source>
        <dbReference type="Pfam" id="PF21007"/>
    </source>
</evidence>
<feature type="non-terminal residue" evidence="4">
    <location>
        <position position="1"/>
    </location>
</feature>
<feature type="compositionally biased region" description="Basic and acidic residues" evidence="2">
    <location>
        <begin position="81"/>
        <end position="100"/>
    </location>
</feature>
<evidence type="ECO:0000313" key="4">
    <source>
        <dbReference type="EMBL" id="NXX58723.1"/>
    </source>
</evidence>
<feature type="region of interest" description="Disordered" evidence="2">
    <location>
        <begin position="24"/>
        <end position="56"/>
    </location>
</feature>
<organism evidence="4 5">
    <name type="scientific">Scopus umbretta</name>
    <name type="common">Hammerkop</name>
    <dbReference type="NCBI Taxonomy" id="33581"/>
    <lineage>
        <taxon>Eukaryota</taxon>
        <taxon>Metazoa</taxon>
        <taxon>Chordata</taxon>
        <taxon>Craniata</taxon>
        <taxon>Vertebrata</taxon>
        <taxon>Euteleostomi</taxon>
        <taxon>Archelosauria</taxon>
        <taxon>Archosauria</taxon>
        <taxon>Dinosauria</taxon>
        <taxon>Saurischia</taxon>
        <taxon>Theropoda</taxon>
        <taxon>Coelurosauria</taxon>
        <taxon>Aves</taxon>
        <taxon>Neognathae</taxon>
        <taxon>Neoaves</taxon>
        <taxon>Aequornithes</taxon>
        <taxon>Pelecaniformes</taxon>
        <taxon>Scopidae</taxon>
        <taxon>Scopus</taxon>
    </lineage>
</organism>
<dbReference type="OrthoDB" id="8195456at2759"/>
<evidence type="ECO:0000313" key="5">
    <source>
        <dbReference type="Proteomes" id="UP000539032"/>
    </source>
</evidence>
<protein>
    <submittedName>
        <fullName evidence="4">FBF1 factor</fullName>
    </submittedName>
</protein>
<dbReference type="InterPro" id="IPR049390">
    <property type="entry name" value="FBF1_C"/>
</dbReference>
<comment type="caution">
    <text evidence="4">The sequence shown here is derived from an EMBL/GenBank/DDBJ whole genome shotgun (WGS) entry which is preliminary data.</text>
</comment>
<dbReference type="EMBL" id="VZTL01045661">
    <property type="protein sequence ID" value="NXX58723.1"/>
    <property type="molecule type" value="Genomic_DNA"/>
</dbReference>
<feature type="compositionally biased region" description="Basic and acidic residues" evidence="2">
    <location>
        <begin position="250"/>
        <end position="265"/>
    </location>
</feature>
<name>A0A7L4I170_SCOUM</name>
<feature type="coiled-coil region" evidence="1">
    <location>
        <begin position="394"/>
        <end position="537"/>
    </location>
</feature>
<dbReference type="GO" id="GO:0097539">
    <property type="term" value="C:ciliary transition fiber"/>
    <property type="evidence" value="ECO:0007669"/>
    <property type="project" value="InterPro"/>
</dbReference>
<evidence type="ECO:0000256" key="1">
    <source>
        <dbReference type="SAM" id="Coils"/>
    </source>
</evidence>
<dbReference type="GO" id="GO:0005814">
    <property type="term" value="C:centriole"/>
    <property type="evidence" value="ECO:0007669"/>
    <property type="project" value="TreeGrafter"/>
</dbReference>
<keyword evidence="5" id="KW-1185">Reference proteome</keyword>
<sequence>EPSPPQTPLHTMAPVRRREELMFEDDGDDLMDALGFGSGPKGDEKQGKKAEEEELRPARCKLDELLGRGSMAKILEQPGSGERKEFKLDKKYQKQPKKEEDWDEEDFVFGAYQPTVASTPKGRPSRRQSVSRLPAENSNEPKPEPCSKPPPASRSPVRGSRTGGNWLGLKDEDFMDSEPQSPVKASPAVSYPSPAAARQPGPTSRLPSAEEAVANPDLLEEENWLSTALARKKAQAQMKTQERGAQPSKAQEKSAKPSETSHEGLDPPSPVSQPPASTGAPQQAAALQDKAARADGSGQPVPWLSTVRQASAHPSEAAKRDPSRDTSTLVPAALFPGEQETQGPAPLTQVGLLVPSLQEMRGRESPALGLLQERRLGAPAAQLYEDASGCWAALLSAQARVAELESQVRTLELERTQHKLLLESLQKRHQEDLNLLESAHRSWVKVVEETYGQREERLQREKEQLAAQLLSQSQDAERARAELLAQHQQHLAALEQQSALELEQLQELQRVSVQEMRKDYEEQLQRLKRLKDQEIDAVTSATSHTRSLNGVIEQMEKFSSDLHNLSHKVEATHQSTSQELAMGAQQRDKQLKVLQDRLSQQQRDMEEERSRLQEVIAKMEARLSEQTRLLEQERWRATAEQSKVESLQHSLEEQRRVMTQQLSMERAELERAKSALLEEQKSVMQKCSEERRKLAAEWAEFHTQQQLSKERMERDMDRALQMDSQREGTIMSLAKEQAELKIRGHELKAKEEQLARDRELLDDGWQELRLEKEKVNGATLRIRQREEEIKSMTKLSSQKYEEGERALQEARRIESEHQSKLQVMQQHLEQLKQQEQRLHQERLSMAHQRRQLEQLREELPSNPAMLLTAEQDLSAPTKGLSSTPCFPPPVRVLPWHSPGGSRETLAMAGPTELYAKLLLLKHRAQQDRDFLEDEQFFLETLKKASYNTSSLSD</sequence>
<dbReference type="GO" id="GO:0090162">
    <property type="term" value="P:establishment of epithelial cell polarity"/>
    <property type="evidence" value="ECO:0007669"/>
    <property type="project" value="InterPro"/>
</dbReference>
<evidence type="ECO:0000256" key="2">
    <source>
        <dbReference type="SAM" id="MobiDB-lite"/>
    </source>
</evidence>
<dbReference type="GO" id="GO:0060271">
    <property type="term" value="P:cilium assembly"/>
    <property type="evidence" value="ECO:0007669"/>
    <property type="project" value="InterPro"/>
</dbReference>
<dbReference type="PANTHER" id="PTHR33689">
    <property type="entry name" value="FAS-BINDING FACTOR 1"/>
    <property type="match status" value="1"/>
</dbReference>
<proteinExistence type="predicted"/>
<dbReference type="Proteomes" id="UP000539032">
    <property type="component" value="Unassembled WGS sequence"/>
</dbReference>
<feature type="coiled-coil region" evidence="1">
    <location>
        <begin position="814"/>
        <end position="858"/>
    </location>
</feature>
<keyword evidence="1" id="KW-0175">Coiled coil</keyword>